<reference evidence="3" key="1">
    <citation type="submission" date="2014-09" db="EMBL/GenBank/DDBJ databases">
        <authorList>
            <person name="Gomez-Valero L."/>
        </authorList>
    </citation>
    <scope>NUCLEOTIDE SEQUENCE [LARGE SCALE GENOMIC DNA]</scope>
    <source>
        <strain evidence="3">ATCC35250</strain>
    </source>
</reference>
<dbReference type="KEGG" id="lha:LHA_2090"/>
<dbReference type="STRING" id="449.LHA_2090"/>
<accession>A0A0A8UWL2</accession>
<dbReference type="OrthoDB" id="5645770at2"/>
<protein>
    <recommendedName>
        <fullName evidence="4">Substrate of the Dot/Icm secretion system</fullName>
    </recommendedName>
</protein>
<evidence type="ECO:0008006" key="4">
    <source>
        <dbReference type="Google" id="ProtNLM"/>
    </source>
</evidence>
<organism evidence="2 3">
    <name type="scientific">Legionella hackeliae</name>
    <dbReference type="NCBI Taxonomy" id="449"/>
    <lineage>
        <taxon>Bacteria</taxon>
        <taxon>Pseudomonadati</taxon>
        <taxon>Pseudomonadota</taxon>
        <taxon>Gammaproteobacteria</taxon>
        <taxon>Legionellales</taxon>
        <taxon>Legionellaceae</taxon>
        <taxon>Legionella</taxon>
    </lineage>
</organism>
<dbReference type="AlphaFoldDB" id="A0A0A8UWL2"/>
<proteinExistence type="predicted"/>
<dbReference type="Proteomes" id="UP000032803">
    <property type="component" value="Chromosome I"/>
</dbReference>
<evidence type="ECO:0000256" key="1">
    <source>
        <dbReference type="SAM" id="MobiDB-lite"/>
    </source>
</evidence>
<feature type="region of interest" description="Disordered" evidence="1">
    <location>
        <begin position="86"/>
        <end position="107"/>
    </location>
</feature>
<evidence type="ECO:0000313" key="3">
    <source>
        <dbReference type="Proteomes" id="UP000032803"/>
    </source>
</evidence>
<keyword evidence="3" id="KW-1185">Reference proteome</keyword>
<dbReference type="RefSeq" id="WP_045106367.1">
    <property type="nucleotide sequence ID" value="NZ_LN681225.1"/>
</dbReference>
<sequence length="480" mass="53243">MMLFVLIDNFVTKLRSIRTNYQERANVILDESKQPYAISLFFGAKDVTTRNTQIDFIEKWLMALEKELSIDKITEEDLKNLLQKNGSSDQMKLGDEDEQGESSTNTQSEKIIEEYLTALRVLVTVCMYVKSQIDGTYIARSGQCAILEQLMNEAMGITSSNILDKETKACCLLETKCYLLGEGNLKSVNAKLKDKFSAKQWSDFLDFVTQRYDAMNDKYKTNFPVKNMMMPLMSKPLEFAGYTTGFIIGEMVGQSAKLMPAHLKLSAAIGSGLVLLMGPSAGLGISLLVPTYAGRILNTYCGVSLAWLLGTAGNITGQGLGLVTGLTIDVGWKLMYNSVMLLASLYSGRGNPEQLNGLSLKNGHRVINGVELKFVDMNTLQLPPNYKLCPVKFEVHEDALKVTVNDEHSAIVPLEEGKQALYLEELKKLFASQAEKEEKSIITQDVTDNSAPARLTAESAREHLETAEHSEEQTKSVSLF</sequence>
<feature type="region of interest" description="Disordered" evidence="1">
    <location>
        <begin position="460"/>
        <end position="480"/>
    </location>
</feature>
<gene>
    <name evidence="2" type="ORF">LHA_2090</name>
</gene>
<dbReference type="HOGENOM" id="CLU_667168_0_0_6"/>
<evidence type="ECO:0000313" key="2">
    <source>
        <dbReference type="EMBL" id="CEK11114.1"/>
    </source>
</evidence>
<feature type="compositionally biased region" description="Basic and acidic residues" evidence="1">
    <location>
        <begin position="460"/>
        <end position="474"/>
    </location>
</feature>
<dbReference type="EMBL" id="LN681225">
    <property type="protein sequence ID" value="CEK11114.1"/>
    <property type="molecule type" value="Genomic_DNA"/>
</dbReference>
<name>A0A0A8UWL2_LEGHA</name>